<evidence type="ECO:0000313" key="2">
    <source>
        <dbReference type="EMBL" id="KAF5190782.1"/>
    </source>
</evidence>
<protein>
    <recommendedName>
        <fullName evidence="1">Myb/SANT-like domain-containing protein</fullName>
    </recommendedName>
</protein>
<reference evidence="2 3" key="1">
    <citation type="submission" date="2020-06" db="EMBL/GenBank/DDBJ databases">
        <title>Transcriptomic and genomic resources for Thalictrum thalictroides and T. hernandezii: Facilitating candidate gene discovery in an emerging model plant lineage.</title>
        <authorList>
            <person name="Arias T."/>
            <person name="Riano-Pachon D.M."/>
            <person name="Di Stilio V.S."/>
        </authorList>
    </citation>
    <scope>NUCLEOTIDE SEQUENCE [LARGE SCALE GENOMIC DNA]</scope>
    <source>
        <strain evidence="3">cv. WT478/WT964</strain>
        <tissue evidence="2">Leaves</tissue>
    </source>
</reference>
<feature type="domain" description="Myb/SANT-like" evidence="1">
    <location>
        <begin position="2"/>
        <end position="82"/>
    </location>
</feature>
<evidence type="ECO:0000313" key="3">
    <source>
        <dbReference type="Proteomes" id="UP000554482"/>
    </source>
</evidence>
<evidence type="ECO:0000259" key="1">
    <source>
        <dbReference type="Pfam" id="PF12776"/>
    </source>
</evidence>
<comment type="caution">
    <text evidence="2">The sequence shown here is derived from an EMBL/GenBank/DDBJ whole genome shotgun (WGS) entry which is preliminary data.</text>
</comment>
<keyword evidence="3" id="KW-1185">Reference proteome</keyword>
<dbReference type="PANTHER" id="PTHR46929">
    <property type="entry name" value="EXPRESSED PROTEIN"/>
    <property type="match status" value="1"/>
</dbReference>
<proteinExistence type="predicted"/>
<dbReference type="Proteomes" id="UP000554482">
    <property type="component" value="Unassembled WGS sequence"/>
</dbReference>
<dbReference type="AlphaFoldDB" id="A0A7J6W2L3"/>
<dbReference type="Pfam" id="PF12776">
    <property type="entry name" value="Myb_DNA-bind_3"/>
    <property type="match status" value="1"/>
</dbReference>
<dbReference type="EMBL" id="JABWDY010023633">
    <property type="protein sequence ID" value="KAF5190782.1"/>
    <property type="molecule type" value="Genomic_DNA"/>
</dbReference>
<gene>
    <name evidence="2" type="ORF">FRX31_019635</name>
</gene>
<name>A0A7J6W2L3_THATH</name>
<accession>A0A7J6W2L3</accession>
<dbReference type="OrthoDB" id="1301570at2759"/>
<dbReference type="PANTHER" id="PTHR46929:SF3">
    <property type="entry name" value="MYB_SANT-LIKE DOMAIN-CONTAINING PROTEIN"/>
    <property type="match status" value="1"/>
</dbReference>
<dbReference type="InterPro" id="IPR024752">
    <property type="entry name" value="Myb/SANT-like_dom"/>
</dbReference>
<sequence length="193" mass="21966">MLVDAAREGKKSGNKWQSSVWTSLIATLSKKTNEVVQSSHIENRMRQMKIEYRNFMELKEKSGVAYDSVKQTVDMSDDYWNDLLKLPKGKEKFKAFRDRGIKWDLEKLAIIIGNSQATGSCSLNGLDDEKADVQEGKDKGQLVIELDEEESISCTSTKKRQVPSLKRQHGKKEFVSKMMDDISIKMSIVLISL</sequence>
<organism evidence="2 3">
    <name type="scientific">Thalictrum thalictroides</name>
    <name type="common">Rue-anemone</name>
    <name type="synonym">Anemone thalictroides</name>
    <dbReference type="NCBI Taxonomy" id="46969"/>
    <lineage>
        <taxon>Eukaryota</taxon>
        <taxon>Viridiplantae</taxon>
        <taxon>Streptophyta</taxon>
        <taxon>Embryophyta</taxon>
        <taxon>Tracheophyta</taxon>
        <taxon>Spermatophyta</taxon>
        <taxon>Magnoliopsida</taxon>
        <taxon>Ranunculales</taxon>
        <taxon>Ranunculaceae</taxon>
        <taxon>Thalictroideae</taxon>
        <taxon>Thalictrum</taxon>
    </lineage>
</organism>